<dbReference type="Proteomes" id="UP000187209">
    <property type="component" value="Unassembled WGS sequence"/>
</dbReference>
<dbReference type="AlphaFoldDB" id="A0A1R2C364"/>
<dbReference type="GO" id="GO:0016020">
    <property type="term" value="C:membrane"/>
    <property type="evidence" value="ECO:0007669"/>
    <property type="project" value="UniProtKB-SubCell"/>
</dbReference>
<keyword evidence="3 7" id="KW-1133">Transmembrane helix</keyword>
<dbReference type="InterPro" id="IPR001828">
    <property type="entry name" value="ANF_lig-bd_rcpt"/>
</dbReference>
<comment type="subcellular location">
    <subcellularLocation>
        <location evidence="1">Membrane</location>
    </subcellularLocation>
</comment>
<feature type="compositionally biased region" description="Acidic residues" evidence="6">
    <location>
        <begin position="1208"/>
        <end position="1217"/>
    </location>
</feature>
<evidence type="ECO:0000256" key="4">
    <source>
        <dbReference type="ARBA" id="ARBA00023136"/>
    </source>
</evidence>
<evidence type="ECO:0000256" key="6">
    <source>
        <dbReference type="SAM" id="MobiDB-lite"/>
    </source>
</evidence>
<dbReference type="OrthoDB" id="5984008at2759"/>
<reference evidence="9 10" key="1">
    <citation type="submission" date="2016-11" db="EMBL/GenBank/DDBJ databases">
        <title>The macronuclear genome of Stentor coeruleus: a giant cell with tiny introns.</title>
        <authorList>
            <person name="Slabodnick M."/>
            <person name="Ruby J.G."/>
            <person name="Reiff S.B."/>
            <person name="Swart E.C."/>
            <person name="Gosai S."/>
            <person name="Prabakaran S."/>
            <person name="Witkowska E."/>
            <person name="Larue G.E."/>
            <person name="Fisher S."/>
            <person name="Freeman R.M."/>
            <person name="Gunawardena J."/>
            <person name="Chu W."/>
            <person name="Stover N.A."/>
            <person name="Gregory B.D."/>
            <person name="Nowacki M."/>
            <person name="Derisi J."/>
            <person name="Roy S.W."/>
            <person name="Marshall W.F."/>
            <person name="Sood P."/>
        </authorList>
    </citation>
    <scope>NUCLEOTIDE SEQUENCE [LARGE SCALE GENOMIC DNA]</scope>
    <source>
        <strain evidence="9">WM001</strain>
    </source>
</reference>
<organism evidence="9 10">
    <name type="scientific">Stentor coeruleus</name>
    <dbReference type="NCBI Taxonomy" id="5963"/>
    <lineage>
        <taxon>Eukaryota</taxon>
        <taxon>Sar</taxon>
        <taxon>Alveolata</taxon>
        <taxon>Ciliophora</taxon>
        <taxon>Postciliodesmatophora</taxon>
        <taxon>Heterotrichea</taxon>
        <taxon>Heterotrichida</taxon>
        <taxon>Stentoridae</taxon>
        <taxon>Stentor</taxon>
    </lineage>
</organism>
<dbReference type="InterPro" id="IPR050726">
    <property type="entry name" value="mGluR"/>
</dbReference>
<feature type="transmembrane region" description="Helical" evidence="7">
    <location>
        <begin position="1062"/>
        <end position="1080"/>
    </location>
</feature>
<keyword evidence="10" id="KW-1185">Reference proteome</keyword>
<keyword evidence="4 7" id="KW-0472">Membrane</keyword>
<feature type="transmembrane region" description="Helical" evidence="7">
    <location>
        <begin position="858"/>
        <end position="878"/>
    </location>
</feature>
<feature type="transmembrane region" description="Helical" evidence="7">
    <location>
        <begin position="1119"/>
        <end position="1139"/>
    </location>
</feature>
<keyword evidence="2 7" id="KW-0812">Transmembrane</keyword>
<feature type="transmembrane region" description="Helical" evidence="7">
    <location>
        <begin position="1035"/>
        <end position="1056"/>
    </location>
</feature>
<evidence type="ECO:0000313" key="9">
    <source>
        <dbReference type="EMBL" id="OMJ83375.1"/>
    </source>
</evidence>
<evidence type="ECO:0000256" key="5">
    <source>
        <dbReference type="ARBA" id="ARBA00023180"/>
    </source>
</evidence>
<dbReference type="PANTHER" id="PTHR24060">
    <property type="entry name" value="METABOTROPIC GLUTAMATE RECEPTOR"/>
    <property type="match status" value="1"/>
</dbReference>
<accession>A0A1R2C364</accession>
<keyword evidence="5" id="KW-0325">Glycoprotein</keyword>
<feature type="region of interest" description="Disordered" evidence="6">
    <location>
        <begin position="1174"/>
        <end position="1217"/>
    </location>
</feature>
<feature type="domain" description="Receptor ligand binding region" evidence="8">
    <location>
        <begin position="108"/>
        <end position="278"/>
    </location>
</feature>
<gene>
    <name evidence="9" type="ORF">SteCoe_15705</name>
</gene>
<feature type="transmembrane region" description="Helical" evidence="7">
    <location>
        <begin position="1001"/>
        <end position="1023"/>
    </location>
</feature>
<comment type="caution">
    <text evidence="9">The sequence shown here is derived from an EMBL/GenBank/DDBJ whole genome shotgun (WGS) entry which is preliminary data.</text>
</comment>
<evidence type="ECO:0000259" key="8">
    <source>
        <dbReference type="Pfam" id="PF01094"/>
    </source>
</evidence>
<proteinExistence type="predicted"/>
<evidence type="ECO:0000256" key="1">
    <source>
        <dbReference type="ARBA" id="ARBA00004370"/>
    </source>
</evidence>
<dbReference type="InterPro" id="IPR028082">
    <property type="entry name" value="Peripla_BP_I"/>
</dbReference>
<evidence type="ECO:0000256" key="3">
    <source>
        <dbReference type="ARBA" id="ARBA00022989"/>
    </source>
</evidence>
<dbReference type="EMBL" id="MPUH01000306">
    <property type="protein sequence ID" value="OMJ83375.1"/>
    <property type="molecule type" value="Genomic_DNA"/>
</dbReference>
<name>A0A1R2C364_9CILI</name>
<feature type="domain" description="Receptor ligand binding region" evidence="8">
    <location>
        <begin position="409"/>
        <end position="757"/>
    </location>
</feature>
<evidence type="ECO:0000313" key="10">
    <source>
        <dbReference type="Proteomes" id="UP000187209"/>
    </source>
</evidence>
<dbReference type="Gene3D" id="3.40.50.2300">
    <property type="match status" value="3"/>
</dbReference>
<feature type="transmembrane region" description="Helical" evidence="7">
    <location>
        <begin position="1092"/>
        <end position="1113"/>
    </location>
</feature>
<feature type="transmembrane region" description="Helical" evidence="7">
    <location>
        <begin position="951"/>
        <end position="974"/>
    </location>
</feature>
<evidence type="ECO:0000256" key="7">
    <source>
        <dbReference type="SAM" id="Phobius"/>
    </source>
</evidence>
<dbReference type="SUPFAM" id="SSF53822">
    <property type="entry name" value="Periplasmic binding protein-like I"/>
    <property type="match status" value="2"/>
</dbReference>
<evidence type="ECO:0000256" key="2">
    <source>
        <dbReference type="ARBA" id="ARBA00022692"/>
    </source>
</evidence>
<feature type="compositionally biased region" description="Polar residues" evidence="6">
    <location>
        <begin position="1195"/>
        <end position="1207"/>
    </location>
</feature>
<feature type="compositionally biased region" description="Basic and acidic residues" evidence="6">
    <location>
        <begin position="1174"/>
        <end position="1185"/>
    </location>
</feature>
<protein>
    <recommendedName>
        <fullName evidence="8">Receptor ligand binding region domain-containing protein</fullName>
    </recommendedName>
</protein>
<feature type="transmembrane region" description="Helical" evidence="7">
    <location>
        <begin position="906"/>
        <end position="930"/>
    </location>
</feature>
<sequence length="1217" mass="139097">MISFILFFATVALGFMEIKFLLLTSEFTNKELNDLLDSNIYGFSEYVQVSLQLDEPVIIIPLCVSLSQLPWLLPETIFEKSIQIILDATNNVFYSEFLSQKSFEKNLLHIVLSRPQSKLDGETSMPNTLYTESNLSQQAKILYSLIANFGWKNIGIIHDLDSKNIQIASELRVLIKSPQIIHSELILDTKFSITEIKARIKSTIEFSKSRVIVIITKNSLAALILSAIDKGFMGGAGFTWILSNEAMMSLNEIIKNSNFQEDYDEMRVIKTGILGIQREDNDFISQNPLYEYLAILSICASGFMNNENPTGTSLLNYITENPYINILPYQIHFDDNGIKVSKYQLINMQNFAMIEVGSWEIQSYDLSLNKNVQIIWPGIRYEIPSDEIIILPLVLLYPSDDFSETTGIKNAFNLGLSEINNLEFLGDYKLEGQFIQTQDNLNIVSGVIKKIKSQNPIGLVGPWGYEVAVSYATSITNMTDPKPLVSYEVSDYTLNNTSKYPYFIRTIQSDSLQSSIIAAYLQKNNWQKVAVIYTSDNIGEGQYSNFLDNLRTYDITIENNEMYREIIYSLDEQGNIASETIGSLQESLMEIVRKQLKIIIYLGGDTLTPYLAREADKKELRGEEFMWIGGFWITENTLSIINLTFSEDSKAIFRVLNGAITLDHRPALGTIGESFQSNYQNTYNQEPTSWSILVYDTVYLYAYSIKRMIDAGEDFSNGTSLLQYIRSSDFTGASGSLSFSEGRNDRTLIGYSISNLQYGQLIRITQYDSIDQFSNDNTTVLYGYHTTTRPDDIWNTVYNCPFPEIMSSPSGKGFGIIVGISSSLFILTLLLSIFYYRSLRHENIEEINKRTRKSWKDTLVQLTIAVEFFQFLAIAPYFKSLQMVIEVISNVFMMDFMKITQADKRYYWDVLSGTCALCYVWFILMVVIIVKGENWVKKLPVCRKAVEFMNSYFLPFFGNTMFLPALALLLDAFVCDHQVLGNSYVWRDCYMTCWNTNHIKYVIISGFAIFLYEPLAVICRPIWQQAKTDLHIKTRTLFLLLKTCLQIFLISLGKVLQGSYPLAHGIVFSIFILIFSGATFKYRAFNYPRCDLWEISSLLAVAYLSILATLSMSADQSNIGWFVGLIIGWIIIVTVTFYLQYKYFPVVLYSHDNDKNRGKVFNMHMMEKFEKDDKVKDENNHKMPQEECAVPAAVTENNNQDRVQENVSSEENEAQPI</sequence>
<feature type="transmembrane region" description="Helical" evidence="7">
    <location>
        <begin position="814"/>
        <end position="837"/>
    </location>
</feature>
<dbReference type="Pfam" id="PF01094">
    <property type="entry name" value="ANF_receptor"/>
    <property type="match status" value="2"/>
</dbReference>